<dbReference type="CDD" id="cd20751">
    <property type="entry name" value="cyt_P460_Ne-like"/>
    <property type="match status" value="1"/>
</dbReference>
<comment type="caution">
    <text evidence="4">The sequence shown here is derived from an EMBL/GenBank/DDBJ whole genome shotgun (WGS) entry which is preliminary data.</text>
</comment>
<dbReference type="InterPro" id="IPR032033">
    <property type="entry name" value="Cytochrome_P460"/>
</dbReference>
<evidence type="ECO:0000256" key="2">
    <source>
        <dbReference type="SAM" id="SignalP"/>
    </source>
</evidence>
<feature type="region of interest" description="Disordered" evidence="1">
    <location>
        <begin position="203"/>
        <end position="224"/>
    </location>
</feature>
<dbReference type="Pfam" id="PF16694">
    <property type="entry name" value="Cytochrome_P460"/>
    <property type="match status" value="1"/>
</dbReference>
<evidence type="ECO:0000259" key="3">
    <source>
        <dbReference type="Pfam" id="PF16694"/>
    </source>
</evidence>
<dbReference type="Gene3D" id="3.50.70.20">
    <property type="entry name" value="Cytochrome P460"/>
    <property type="match status" value="1"/>
</dbReference>
<dbReference type="EMBL" id="RKMK01000046">
    <property type="protein sequence ID" value="RXG86666.1"/>
    <property type="molecule type" value="Genomic_DNA"/>
</dbReference>
<sequence length="224" mass="24686">MRRTVLALSAVLGVGALATAAFAQQPQLPPPDDWHATGRYLPEYTKDGDLILPKNFHEWVYVGSPLTPNFLNPPQANFPEFHNVYIEPGSYDIYKKTGVFPEGTIFVKELQLMQPATNPDGSSTAPSGKGFFPGAFNGADVTVKDTERYKASDGWGYFNFNHHEPKAATAKVRPVEECGYCHIASAKRDDVWTQFYALLDQVPLPPGQSGSKKMPPSENPSIKK</sequence>
<keyword evidence="2" id="KW-0732">Signal</keyword>
<protein>
    <submittedName>
        <fullName evidence="4">Cytochrome P460</fullName>
    </submittedName>
</protein>
<evidence type="ECO:0000313" key="5">
    <source>
        <dbReference type="Proteomes" id="UP000290174"/>
    </source>
</evidence>
<dbReference type="RefSeq" id="WP_128935402.1">
    <property type="nucleotide sequence ID" value="NZ_CP022221.1"/>
</dbReference>
<dbReference type="Proteomes" id="UP000290174">
    <property type="component" value="Unassembled WGS sequence"/>
</dbReference>
<feature type="signal peptide" evidence="2">
    <location>
        <begin position="1"/>
        <end position="23"/>
    </location>
</feature>
<organism evidence="4 5">
    <name type="scientific">Bradyrhizobium zhanjiangense</name>
    <dbReference type="NCBI Taxonomy" id="1325107"/>
    <lineage>
        <taxon>Bacteria</taxon>
        <taxon>Pseudomonadati</taxon>
        <taxon>Pseudomonadota</taxon>
        <taxon>Alphaproteobacteria</taxon>
        <taxon>Hyphomicrobiales</taxon>
        <taxon>Nitrobacteraceae</taxon>
        <taxon>Bradyrhizobium</taxon>
    </lineage>
</organism>
<reference evidence="4 5" key="1">
    <citation type="submission" date="2018-11" db="EMBL/GenBank/DDBJ databases">
        <title>Bradyrhizobium sp. nov., isolated from effective nodules of peanut in China.</title>
        <authorList>
            <person name="Li Y."/>
        </authorList>
    </citation>
    <scope>NUCLEOTIDE SEQUENCE [LARGE SCALE GENOMIC DNA]</scope>
    <source>
        <strain evidence="4 5">CCBAU 51770</strain>
    </source>
</reference>
<dbReference type="InterPro" id="IPR038142">
    <property type="entry name" value="Cytochrome_P460_sp"/>
</dbReference>
<evidence type="ECO:0000256" key="1">
    <source>
        <dbReference type="SAM" id="MobiDB-lite"/>
    </source>
</evidence>
<proteinExistence type="predicted"/>
<dbReference type="AlphaFoldDB" id="A0A4Q0QAH1"/>
<name>A0A4Q0QAH1_9BRAD</name>
<evidence type="ECO:0000313" key="4">
    <source>
        <dbReference type="EMBL" id="RXG86666.1"/>
    </source>
</evidence>
<feature type="chain" id="PRO_5020853585" evidence="2">
    <location>
        <begin position="24"/>
        <end position="224"/>
    </location>
</feature>
<accession>A0A4Q0QAH1</accession>
<feature type="domain" description="Cytochrome P460" evidence="3">
    <location>
        <begin position="53"/>
        <end position="193"/>
    </location>
</feature>
<gene>
    <name evidence="4" type="ORF">EAS61_32875</name>
</gene>